<dbReference type="Proteomes" id="UP000448867">
    <property type="component" value="Unassembled WGS sequence"/>
</dbReference>
<dbReference type="InterPro" id="IPR052767">
    <property type="entry name" value="Bact_com_dev_regulator"/>
</dbReference>
<accession>A0A7X2LYD8</accession>
<reference evidence="1 2" key="1">
    <citation type="submission" date="2019-11" db="EMBL/GenBank/DDBJ databases">
        <title>Bacillus lacus genome.</title>
        <authorList>
            <person name="Allen C.J."/>
            <person name="Newman J.D."/>
        </authorList>
    </citation>
    <scope>NUCLEOTIDE SEQUENCE [LARGE SCALE GENOMIC DNA]</scope>
    <source>
        <strain evidence="1 2">KCTC 33946</strain>
    </source>
</reference>
<dbReference type="InterPro" id="IPR010368">
    <property type="entry name" value="Com_YlbF"/>
</dbReference>
<evidence type="ECO:0000313" key="1">
    <source>
        <dbReference type="EMBL" id="MRX71708.1"/>
    </source>
</evidence>
<comment type="caution">
    <text evidence="1">The sequence shown here is derived from an EMBL/GenBank/DDBJ whole genome shotgun (WGS) entry which is preliminary data.</text>
</comment>
<dbReference type="Pfam" id="PF06133">
    <property type="entry name" value="Com_YlbF"/>
    <property type="match status" value="1"/>
</dbReference>
<dbReference type="PANTHER" id="PTHR38448:SF2">
    <property type="entry name" value="REGULATORY PROTEIN YLBF"/>
    <property type="match status" value="1"/>
</dbReference>
<dbReference type="RefSeq" id="WP_343031425.1">
    <property type="nucleotide sequence ID" value="NZ_WKKI01000006.1"/>
</dbReference>
<protein>
    <submittedName>
        <fullName evidence="1">YlbF family regulator</fullName>
    </submittedName>
</protein>
<name>A0A7X2LYD8_9BACI</name>
<dbReference type="AlphaFoldDB" id="A0A7X2LYD8"/>
<dbReference type="InterPro" id="IPR023378">
    <property type="entry name" value="YheA/YmcA-like_dom_sf"/>
</dbReference>
<evidence type="ECO:0000313" key="2">
    <source>
        <dbReference type="Proteomes" id="UP000448867"/>
    </source>
</evidence>
<keyword evidence="2" id="KW-1185">Reference proteome</keyword>
<dbReference type="SUPFAM" id="SSF158622">
    <property type="entry name" value="YheA/YmcA-like"/>
    <property type="match status" value="1"/>
</dbReference>
<sequence length="149" mass="16587">MLTTLESVNVLNKAEELAQLVMQSEIAEDYYRSLYRLQNDKEAQALISQFSKAKDLYEDVQRFGKYHPDHKRLTKEMREVKRNVDLHESVAAFKKAEKELQSLLDSISVEIGQAVSQYIKVPTGNPYFDSLSSCGGGCGSGGGCGCKVS</sequence>
<gene>
    <name evidence="1" type="ORF">GJU40_05905</name>
</gene>
<dbReference type="Gene3D" id="1.20.1500.10">
    <property type="entry name" value="YheA/YmcA-like"/>
    <property type="match status" value="1"/>
</dbReference>
<proteinExistence type="predicted"/>
<organism evidence="1 2">
    <name type="scientific">Metabacillus lacus</name>
    <dbReference type="NCBI Taxonomy" id="1983721"/>
    <lineage>
        <taxon>Bacteria</taxon>
        <taxon>Bacillati</taxon>
        <taxon>Bacillota</taxon>
        <taxon>Bacilli</taxon>
        <taxon>Bacillales</taxon>
        <taxon>Bacillaceae</taxon>
        <taxon>Metabacillus</taxon>
    </lineage>
</organism>
<dbReference type="PANTHER" id="PTHR38448">
    <property type="entry name" value="REGULATORY PROTEIN YLBF-RELATED"/>
    <property type="match status" value="1"/>
</dbReference>
<dbReference type="EMBL" id="WKKI01000006">
    <property type="protein sequence ID" value="MRX71708.1"/>
    <property type="molecule type" value="Genomic_DNA"/>
</dbReference>